<reference evidence="2" key="1">
    <citation type="submission" date="2022-03" db="EMBL/GenBank/DDBJ databases">
        <authorList>
            <person name="Alioto T."/>
            <person name="Alioto T."/>
            <person name="Gomez Garrido J."/>
        </authorList>
    </citation>
    <scope>NUCLEOTIDE SEQUENCE</scope>
</reference>
<dbReference type="AlphaFoldDB" id="A0AAD1RFR7"/>
<feature type="region of interest" description="Disordered" evidence="1">
    <location>
        <begin position="32"/>
        <end position="51"/>
    </location>
</feature>
<evidence type="ECO:0000313" key="2">
    <source>
        <dbReference type="EMBL" id="CAH2252662.1"/>
    </source>
</evidence>
<evidence type="ECO:0000256" key="1">
    <source>
        <dbReference type="SAM" id="MobiDB-lite"/>
    </source>
</evidence>
<proteinExistence type="predicted"/>
<organism evidence="2 3">
    <name type="scientific">Pelobates cultripes</name>
    <name type="common">Western spadefoot toad</name>
    <dbReference type="NCBI Taxonomy" id="61616"/>
    <lineage>
        <taxon>Eukaryota</taxon>
        <taxon>Metazoa</taxon>
        <taxon>Chordata</taxon>
        <taxon>Craniata</taxon>
        <taxon>Vertebrata</taxon>
        <taxon>Euteleostomi</taxon>
        <taxon>Amphibia</taxon>
        <taxon>Batrachia</taxon>
        <taxon>Anura</taxon>
        <taxon>Pelobatoidea</taxon>
        <taxon>Pelobatidae</taxon>
        <taxon>Pelobates</taxon>
    </lineage>
</organism>
<feature type="region of interest" description="Disordered" evidence="1">
    <location>
        <begin position="1"/>
        <end position="27"/>
    </location>
</feature>
<sequence length="68" mass="7884">MARYRAREPLAGQNRPENGKGRVPMMMIDPTRIRGRSRARMPMSTPLMRKGAPMLRQGLTLRCYLRAR</sequence>
<evidence type="ECO:0000313" key="3">
    <source>
        <dbReference type="Proteomes" id="UP001295444"/>
    </source>
</evidence>
<name>A0AAD1RFR7_PELCU</name>
<keyword evidence="3" id="KW-1185">Reference proteome</keyword>
<protein>
    <submittedName>
        <fullName evidence="2">Uncharacterized protein</fullName>
    </submittedName>
</protein>
<feature type="non-terminal residue" evidence="2">
    <location>
        <position position="68"/>
    </location>
</feature>
<dbReference type="Proteomes" id="UP001295444">
    <property type="component" value="Chromosome 02"/>
</dbReference>
<accession>A0AAD1RFR7</accession>
<dbReference type="EMBL" id="OW240913">
    <property type="protein sequence ID" value="CAH2252662.1"/>
    <property type="molecule type" value="Genomic_DNA"/>
</dbReference>
<gene>
    <name evidence="2" type="ORF">PECUL_23A032658</name>
</gene>